<dbReference type="EMBL" id="LAZR01002025">
    <property type="protein sequence ID" value="KKN35631.1"/>
    <property type="molecule type" value="Genomic_DNA"/>
</dbReference>
<dbReference type="Gene3D" id="1.10.287.1080">
    <property type="entry name" value="MazG-like"/>
    <property type="match status" value="1"/>
</dbReference>
<dbReference type="InterPro" id="IPR004518">
    <property type="entry name" value="MazG-like_dom"/>
</dbReference>
<keyword evidence="1" id="KW-1133">Transmembrane helix</keyword>
<evidence type="ECO:0000256" key="1">
    <source>
        <dbReference type="SAM" id="Phobius"/>
    </source>
</evidence>
<dbReference type="InterPro" id="IPR011379">
    <property type="entry name" value="MazG-related_GP37"/>
</dbReference>
<proteinExistence type="predicted"/>
<comment type="caution">
    <text evidence="3">The sequence shown here is derived from an EMBL/GenBank/DDBJ whole genome shotgun (WGS) entry which is preliminary data.</text>
</comment>
<dbReference type="Pfam" id="PF03819">
    <property type="entry name" value="MazG"/>
    <property type="match status" value="1"/>
</dbReference>
<accession>A0A0F9SF65</accession>
<dbReference type="AlphaFoldDB" id="A0A0F9SF65"/>
<dbReference type="CDD" id="cd11541">
    <property type="entry name" value="NTP-PPase_u4"/>
    <property type="match status" value="1"/>
</dbReference>
<evidence type="ECO:0000313" key="3">
    <source>
        <dbReference type="EMBL" id="KKN35631.1"/>
    </source>
</evidence>
<feature type="transmembrane region" description="Helical" evidence="1">
    <location>
        <begin position="5"/>
        <end position="22"/>
    </location>
</feature>
<dbReference type="SUPFAM" id="SSF101386">
    <property type="entry name" value="all-alpha NTP pyrophosphatases"/>
    <property type="match status" value="1"/>
</dbReference>
<organism evidence="3">
    <name type="scientific">marine sediment metagenome</name>
    <dbReference type="NCBI Taxonomy" id="412755"/>
    <lineage>
        <taxon>unclassified sequences</taxon>
        <taxon>metagenomes</taxon>
        <taxon>ecological metagenomes</taxon>
    </lineage>
</organism>
<keyword evidence="1" id="KW-0472">Membrane</keyword>
<sequence length="178" mass="20008">MTDIVVIIVVLGIGAFFFWRMIQGTILSKALGELFKLIFPPLFRLIFRREKKAKRTESLGSVPHVDALDGYQALARETAVYPGLNTTMGILYAAVEMAGESGELLDKIKKLWRGGMLEKPLTVQRKEEIAFELGDIMWGLSNAASELGYRLSEIADMNIQKLTDRKQRDVIKGFGDNR</sequence>
<reference evidence="3" key="1">
    <citation type="journal article" date="2015" name="Nature">
        <title>Complex archaea that bridge the gap between prokaryotes and eukaryotes.</title>
        <authorList>
            <person name="Spang A."/>
            <person name="Saw J.H."/>
            <person name="Jorgensen S.L."/>
            <person name="Zaremba-Niedzwiedzka K."/>
            <person name="Martijn J."/>
            <person name="Lind A.E."/>
            <person name="van Eijk R."/>
            <person name="Schleper C."/>
            <person name="Guy L."/>
            <person name="Ettema T.J."/>
        </authorList>
    </citation>
    <scope>NUCLEOTIDE SEQUENCE</scope>
</reference>
<protein>
    <recommendedName>
        <fullName evidence="2">NTP pyrophosphohydrolase MazG-like domain-containing protein</fullName>
    </recommendedName>
</protein>
<evidence type="ECO:0000259" key="2">
    <source>
        <dbReference type="Pfam" id="PF03819"/>
    </source>
</evidence>
<keyword evidence="1" id="KW-0812">Transmembrane</keyword>
<gene>
    <name evidence="3" type="ORF">LCGC14_0781880</name>
</gene>
<feature type="domain" description="NTP pyrophosphohydrolase MazG-like" evidence="2">
    <location>
        <begin position="97"/>
        <end position="166"/>
    </location>
</feature>
<name>A0A0F9SF65_9ZZZZ</name>